<dbReference type="InterPro" id="IPR039422">
    <property type="entry name" value="MarR/SlyA-like"/>
</dbReference>
<proteinExistence type="predicted"/>
<evidence type="ECO:0000313" key="3">
    <source>
        <dbReference type="EMBL" id="GIH15629.1"/>
    </source>
</evidence>
<comment type="caution">
    <text evidence="3">The sequence shown here is derived from an EMBL/GenBank/DDBJ whole genome shotgun (WGS) entry which is preliminary data.</text>
</comment>
<dbReference type="InterPro" id="IPR036390">
    <property type="entry name" value="WH_DNA-bd_sf"/>
</dbReference>
<dbReference type="Proteomes" id="UP000642748">
    <property type="component" value="Unassembled WGS sequence"/>
</dbReference>
<dbReference type="SMART" id="SM00347">
    <property type="entry name" value="HTH_MARR"/>
    <property type="match status" value="1"/>
</dbReference>
<evidence type="ECO:0000256" key="1">
    <source>
        <dbReference type="SAM" id="MobiDB-lite"/>
    </source>
</evidence>
<dbReference type="PANTHER" id="PTHR33164">
    <property type="entry name" value="TRANSCRIPTIONAL REGULATOR, MARR FAMILY"/>
    <property type="match status" value="1"/>
</dbReference>
<dbReference type="InterPro" id="IPR000835">
    <property type="entry name" value="HTH_MarR-typ"/>
</dbReference>
<accession>A0A8J3QRW5</accession>
<organism evidence="3 4">
    <name type="scientific">Rugosimonospora africana</name>
    <dbReference type="NCBI Taxonomy" id="556532"/>
    <lineage>
        <taxon>Bacteria</taxon>
        <taxon>Bacillati</taxon>
        <taxon>Actinomycetota</taxon>
        <taxon>Actinomycetes</taxon>
        <taxon>Micromonosporales</taxon>
        <taxon>Micromonosporaceae</taxon>
        <taxon>Rugosimonospora</taxon>
    </lineage>
</organism>
<dbReference type="Gene3D" id="1.10.10.10">
    <property type="entry name" value="Winged helix-like DNA-binding domain superfamily/Winged helix DNA-binding domain"/>
    <property type="match status" value="1"/>
</dbReference>
<dbReference type="Pfam" id="PF01047">
    <property type="entry name" value="MarR"/>
    <property type="match status" value="1"/>
</dbReference>
<dbReference type="PANTHER" id="PTHR33164:SF57">
    <property type="entry name" value="MARR-FAMILY TRANSCRIPTIONAL REGULATOR"/>
    <property type="match status" value="1"/>
</dbReference>
<feature type="domain" description="HTH marR-type" evidence="2">
    <location>
        <begin position="53"/>
        <end position="153"/>
    </location>
</feature>
<evidence type="ECO:0000313" key="4">
    <source>
        <dbReference type="Proteomes" id="UP000642748"/>
    </source>
</evidence>
<gene>
    <name evidence="3" type="ORF">Raf01_38010</name>
</gene>
<reference evidence="3" key="1">
    <citation type="submission" date="2021-01" db="EMBL/GenBank/DDBJ databases">
        <title>Whole genome shotgun sequence of Rugosimonospora africana NBRC 104875.</title>
        <authorList>
            <person name="Komaki H."/>
            <person name="Tamura T."/>
        </authorList>
    </citation>
    <scope>NUCLEOTIDE SEQUENCE</scope>
    <source>
        <strain evidence="3">NBRC 104875</strain>
    </source>
</reference>
<protein>
    <recommendedName>
        <fullName evidence="2">HTH marR-type domain-containing protein</fullName>
    </recommendedName>
</protein>
<dbReference type="EMBL" id="BONZ01000036">
    <property type="protein sequence ID" value="GIH15629.1"/>
    <property type="molecule type" value="Genomic_DNA"/>
</dbReference>
<feature type="region of interest" description="Disordered" evidence="1">
    <location>
        <begin position="1"/>
        <end position="26"/>
    </location>
</feature>
<dbReference type="InterPro" id="IPR036388">
    <property type="entry name" value="WH-like_DNA-bd_sf"/>
</dbReference>
<feature type="compositionally biased region" description="Low complexity" evidence="1">
    <location>
        <begin position="7"/>
        <end position="18"/>
    </location>
</feature>
<evidence type="ECO:0000259" key="2">
    <source>
        <dbReference type="SMART" id="SM00347"/>
    </source>
</evidence>
<dbReference type="SUPFAM" id="SSF46785">
    <property type="entry name" value="Winged helix' DNA-binding domain"/>
    <property type="match status" value="1"/>
</dbReference>
<sequence length="171" mass="18682">MHGGHYSSDMSGASGESSTGPADDPERVVAARDVERGVSDLYRKARSRARGLHRDIHPALTPLGFAVLRLILDEEPMRGAAIASTLGLDKAIVSRQTAILRDIGLVEALPDPEDGRATLFVSSDAAKKAFEAFRAQAQDEYRDILQSWTTEDIVTFGRLLGQFNRAIANWF</sequence>
<dbReference type="AlphaFoldDB" id="A0A8J3QRW5"/>
<dbReference type="GO" id="GO:0003700">
    <property type="term" value="F:DNA-binding transcription factor activity"/>
    <property type="evidence" value="ECO:0007669"/>
    <property type="project" value="InterPro"/>
</dbReference>
<keyword evidence="4" id="KW-1185">Reference proteome</keyword>
<name>A0A8J3QRW5_9ACTN</name>
<dbReference type="GO" id="GO:0006950">
    <property type="term" value="P:response to stress"/>
    <property type="evidence" value="ECO:0007669"/>
    <property type="project" value="TreeGrafter"/>
</dbReference>